<keyword evidence="3" id="KW-1185">Reference proteome</keyword>
<dbReference type="Proteomes" id="UP000054560">
    <property type="component" value="Unassembled WGS sequence"/>
</dbReference>
<accession>A0A0L0FNT2</accession>
<dbReference type="RefSeq" id="XP_014152379.1">
    <property type="nucleotide sequence ID" value="XM_014296904.1"/>
</dbReference>
<dbReference type="EMBL" id="KQ242482">
    <property type="protein sequence ID" value="KNC78477.1"/>
    <property type="molecule type" value="Genomic_DNA"/>
</dbReference>
<evidence type="ECO:0000313" key="2">
    <source>
        <dbReference type="EMBL" id="KNC78477.1"/>
    </source>
</evidence>
<protein>
    <recommendedName>
        <fullName evidence="1">C2H2-type domain-containing protein</fullName>
    </recommendedName>
</protein>
<reference evidence="2 3" key="1">
    <citation type="submission" date="2011-02" db="EMBL/GenBank/DDBJ databases">
        <title>The Genome Sequence of Sphaeroforma arctica JP610.</title>
        <authorList>
            <consortium name="The Broad Institute Genome Sequencing Platform"/>
            <person name="Russ C."/>
            <person name="Cuomo C."/>
            <person name="Young S.K."/>
            <person name="Zeng Q."/>
            <person name="Gargeya S."/>
            <person name="Alvarado L."/>
            <person name="Berlin A."/>
            <person name="Chapman S.B."/>
            <person name="Chen Z."/>
            <person name="Freedman E."/>
            <person name="Gellesch M."/>
            <person name="Goldberg J."/>
            <person name="Griggs A."/>
            <person name="Gujja S."/>
            <person name="Heilman E."/>
            <person name="Heiman D."/>
            <person name="Howarth C."/>
            <person name="Mehta T."/>
            <person name="Neiman D."/>
            <person name="Pearson M."/>
            <person name="Roberts A."/>
            <person name="Saif S."/>
            <person name="Shea T."/>
            <person name="Shenoy N."/>
            <person name="Sisk P."/>
            <person name="Stolte C."/>
            <person name="Sykes S."/>
            <person name="White J."/>
            <person name="Yandava C."/>
            <person name="Burger G."/>
            <person name="Gray M.W."/>
            <person name="Holland P.W.H."/>
            <person name="King N."/>
            <person name="Lang F.B.F."/>
            <person name="Roger A.J."/>
            <person name="Ruiz-Trillo I."/>
            <person name="Haas B."/>
            <person name="Nusbaum C."/>
            <person name="Birren B."/>
        </authorList>
    </citation>
    <scope>NUCLEOTIDE SEQUENCE [LARGE SCALE GENOMIC DNA]</scope>
    <source>
        <strain evidence="2 3">JP610</strain>
    </source>
</reference>
<dbReference type="InterPro" id="IPR013087">
    <property type="entry name" value="Znf_C2H2_type"/>
</dbReference>
<organism evidence="2 3">
    <name type="scientific">Sphaeroforma arctica JP610</name>
    <dbReference type="NCBI Taxonomy" id="667725"/>
    <lineage>
        <taxon>Eukaryota</taxon>
        <taxon>Ichthyosporea</taxon>
        <taxon>Ichthyophonida</taxon>
        <taxon>Sphaeroforma</taxon>
    </lineage>
</organism>
<dbReference type="GeneID" id="25909596"/>
<sequence length="88" mass="9780">MAEAEGMICPVCLSQFGSVGSLERHWAEAHSTTPTQTSAFKNFFKTLTRTAEEAFDATEDAILEDRDREKPQKQTLIDLKSMETLAGI</sequence>
<gene>
    <name evidence="2" type="ORF">SARC_09092</name>
</gene>
<name>A0A0L0FNT2_9EUKA</name>
<evidence type="ECO:0000259" key="1">
    <source>
        <dbReference type="PROSITE" id="PS00028"/>
    </source>
</evidence>
<evidence type="ECO:0000313" key="3">
    <source>
        <dbReference type="Proteomes" id="UP000054560"/>
    </source>
</evidence>
<dbReference type="AlphaFoldDB" id="A0A0L0FNT2"/>
<feature type="domain" description="C2H2-type" evidence="1">
    <location>
        <begin position="9"/>
        <end position="30"/>
    </location>
</feature>
<dbReference type="PROSITE" id="PS00028">
    <property type="entry name" value="ZINC_FINGER_C2H2_1"/>
    <property type="match status" value="1"/>
</dbReference>
<proteinExistence type="predicted"/>